<dbReference type="Pfam" id="PF04290">
    <property type="entry name" value="DctQ"/>
    <property type="match status" value="1"/>
</dbReference>
<comment type="function">
    <text evidence="9">Part of the tripartite ATP-independent periplasmic (TRAP) transport system.</text>
</comment>
<dbReference type="PANTHER" id="PTHR35011">
    <property type="entry name" value="2,3-DIKETO-L-GULONATE TRAP TRANSPORTER SMALL PERMEASE PROTEIN YIAM"/>
    <property type="match status" value="1"/>
</dbReference>
<sequence length="194" mass="21191">MALASEFETRVGRVLEAVCRMLAIVGGLVLVGAALVTVASIIGRFFLFAGLGPVRGDFELVETACAIAIFAFLPWCQLNRGHVTVDVLVDRMPARAKAVFGLIGDLAVAVVAGLIFWRLYLGFAEKFPYGSETFRTAFGMGVKPYYPETTYELQLPVWIPFGLSTIGAALFFVVSLYTVWRALNWVLTGRETAI</sequence>
<dbReference type="InterPro" id="IPR007387">
    <property type="entry name" value="TRAP_DctQ"/>
</dbReference>
<dbReference type="EMBL" id="FQUV01000002">
    <property type="protein sequence ID" value="SHE72654.1"/>
    <property type="molecule type" value="Genomic_DNA"/>
</dbReference>
<feature type="transmembrane region" description="Helical" evidence="9">
    <location>
        <begin position="157"/>
        <end position="180"/>
    </location>
</feature>
<evidence type="ECO:0000256" key="6">
    <source>
        <dbReference type="ARBA" id="ARBA00022989"/>
    </source>
</evidence>
<dbReference type="PANTHER" id="PTHR35011:SF10">
    <property type="entry name" value="TRAP TRANSPORTER SMALL PERMEASE PROTEIN"/>
    <property type="match status" value="1"/>
</dbReference>
<organism evidence="11 12">
    <name type="scientific">Litoreibacter ascidiaceicola</name>
    <dbReference type="NCBI Taxonomy" id="1486859"/>
    <lineage>
        <taxon>Bacteria</taxon>
        <taxon>Pseudomonadati</taxon>
        <taxon>Pseudomonadota</taxon>
        <taxon>Alphaproteobacteria</taxon>
        <taxon>Rhodobacterales</taxon>
        <taxon>Roseobacteraceae</taxon>
        <taxon>Litoreibacter</taxon>
    </lineage>
</organism>
<dbReference type="OrthoDB" id="6183232at2"/>
<comment type="subcellular location">
    <subcellularLocation>
        <location evidence="1 9">Cell inner membrane</location>
        <topology evidence="1 9">Multi-pass membrane protein</topology>
    </subcellularLocation>
</comment>
<evidence type="ECO:0000256" key="4">
    <source>
        <dbReference type="ARBA" id="ARBA00022519"/>
    </source>
</evidence>
<keyword evidence="3" id="KW-1003">Cell membrane</keyword>
<evidence type="ECO:0000256" key="2">
    <source>
        <dbReference type="ARBA" id="ARBA00022448"/>
    </source>
</evidence>
<keyword evidence="7 9" id="KW-0472">Membrane</keyword>
<evidence type="ECO:0000256" key="5">
    <source>
        <dbReference type="ARBA" id="ARBA00022692"/>
    </source>
</evidence>
<keyword evidence="6 9" id="KW-1133">Transmembrane helix</keyword>
<protein>
    <recommendedName>
        <fullName evidence="9">TRAP transporter small permease protein</fullName>
    </recommendedName>
</protein>
<evidence type="ECO:0000259" key="10">
    <source>
        <dbReference type="Pfam" id="PF04290"/>
    </source>
</evidence>
<keyword evidence="2 9" id="KW-0813">Transport</keyword>
<evidence type="ECO:0000256" key="7">
    <source>
        <dbReference type="ARBA" id="ARBA00023136"/>
    </source>
</evidence>
<dbReference type="GO" id="GO:0005886">
    <property type="term" value="C:plasma membrane"/>
    <property type="evidence" value="ECO:0007669"/>
    <property type="project" value="UniProtKB-SubCell"/>
</dbReference>
<gene>
    <name evidence="11" type="ORF">SAMN05444273_102387</name>
</gene>
<evidence type="ECO:0000256" key="9">
    <source>
        <dbReference type="RuleBase" id="RU369079"/>
    </source>
</evidence>
<comment type="similarity">
    <text evidence="8 9">Belongs to the TRAP transporter small permease family.</text>
</comment>
<comment type="subunit">
    <text evidence="9">The complex comprises the extracytoplasmic solute receptor protein and the two transmembrane proteins.</text>
</comment>
<evidence type="ECO:0000256" key="8">
    <source>
        <dbReference type="ARBA" id="ARBA00038436"/>
    </source>
</evidence>
<keyword evidence="5 9" id="KW-0812">Transmembrane</keyword>
<feature type="transmembrane region" description="Helical" evidence="9">
    <location>
        <begin position="99"/>
        <end position="120"/>
    </location>
</feature>
<name>A0A1M4VUE5_9RHOB</name>
<evidence type="ECO:0000256" key="3">
    <source>
        <dbReference type="ARBA" id="ARBA00022475"/>
    </source>
</evidence>
<dbReference type="GO" id="GO:0015740">
    <property type="term" value="P:C4-dicarboxylate transport"/>
    <property type="evidence" value="ECO:0007669"/>
    <property type="project" value="TreeGrafter"/>
</dbReference>
<evidence type="ECO:0000313" key="11">
    <source>
        <dbReference type="EMBL" id="SHE72654.1"/>
    </source>
</evidence>
<accession>A0A1M4VUE5</accession>
<dbReference type="GO" id="GO:0022857">
    <property type="term" value="F:transmembrane transporter activity"/>
    <property type="evidence" value="ECO:0007669"/>
    <property type="project" value="UniProtKB-UniRule"/>
</dbReference>
<reference evidence="12" key="1">
    <citation type="submission" date="2016-11" db="EMBL/GenBank/DDBJ databases">
        <authorList>
            <person name="Varghese N."/>
            <person name="Submissions S."/>
        </authorList>
    </citation>
    <scope>NUCLEOTIDE SEQUENCE [LARGE SCALE GENOMIC DNA]</scope>
    <source>
        <strain evidence="12">DSM 100566</strain>
    </source>
</reference>
<evidence type="ECO:0000313" key="12">
    <source>
        <dbReference type="Proteomes" id="UP000184144"/>
    </source>
</evidence>
<feature type="domain" description="Tripartite ATP-independent periplasmic transporters DctQ component" evidence="10">
    <location>
        <begin position="34"/>
        <end position="183"/>
    </location>
</feature>
<feature type="transmembrane region" description="Helical" evidence="9">
    <location>
        <begin position="21"/>
        <end position="48"/>
    </location>
</feature>
<dbReference type="Proteomes" id="UP000184144">
    <property type="component" value="Unassembled WGS sequence"/>
</dbReference>
<dbReference type="RefSeq" id="WP_073141281.1">
    <property type="nucleotide sequence ID" value="NZ_FQUV01000002.1"/>
</dbReference>
<dbReference type="AlphaFoldDB" id="A0A1M4VUE5"/>
<keyword evidence="4 9" id="KW-0997">Cell inner membrane</keyword>
<dbReference type="InterPro" id="IPR055348">
    <property type="entry name" value="DctQ"/>
</dbReference>
<dbReference type="STRING" id="1486859.SAMN05444273_102387"/>
<keyword evidence="12" id="KW-1185">Reference proteome</keyword>
<feature type="transmembrane region" description="Helical" evidence="9">
    <location>
        <begin position="60"/>
        <end position="78"/>
    </location>
</feature>
<evidence type="ECO:0000256" key="1">
    <source>
        <dbReference type="ARBA" id="ARBA00004429"/>
    </source>
</evidence>
<proteinExistence type="inferred from homology"/>